<keyword evidence="3" id="KW-0997">Cell inner membrane</keyword>
<dbReference type="PANTHER" id="PTHR30606:SF10">
    <property type="entry name" value="PHOSPHATIDYLINOSITOL MANNOSIDE ACYLTRANSFERASE"/>
    <property type="match status" value="1"/>
</dbReference>
<comment type="caution">
    <text evidence="8">The sequence shown here is derived from an EMBL/GenBank/DDBJ whole genome shotgun (WGS) entry which is preliminary data.</text>
</comment>
<keyword evidence="5 7" id="KW-0472">Membrane</keyword>
<dbReference type="GO" id="GO:0008913">
    <property type="term" value="F:Kdo2-lipid IVA acyltransferase activity"/>
    <property type="evidence" value="ECO:0007669"/>
    <property type="project" value="UniProtKB-EC"/>
</dbReference>
<evidence type="ECO:0000256" key="1">
    <source>
        <dbReference type="ARBA" id="ARBA00004533"/>
    </source>
</evidence>
<dbReference type="GO" id="GO:0009247">
    <property type="term" value="P:glycolipid biosynthetic process"/>
    <property type="evidence" value="ECO:0007669"/>
    <property type="project" value="UniProtKB-ARBA"/>
</dbReference>
<accession>A0A7W5UJ03</accession>
<keyword evidence="6 8" id="KW-0012">Acyltransferase</keyword>
<feature type="transmembrane region" description="Helical" evidence="7">
    <location>
        <begin position="13"/>
        <end position="39"/>
    </location>
</feature>
<evidence type="ECO:0000256" key="2">
    <source>
        <dbReference type="ARBA" id="ARBA00022475"/>
    </source>
</evidence>
<sequence length="292" mass="35116">MKNLLYKFGFGCVWLFSCLPLGLLYVLSDLLFFLVRYVVRYRLGVVRRNVARSFPEKTPAERNRIINGFYHYFCDYIFETLKLYSMSVSEIRRRMVFTNIPEVEALLHDHDFVFIYLGHYGNWEWVSSLGVWFSESIYPCQLYKPIRNHFLDQLFLKLRRHFRSHNIDKNLVLREILRLKSEGKKVVCGFISDQSPKPVDIHEWVDFLHQDTPCFTGAERIGKKLNAAFVYLDVERKSRGHYEATFELMSSTPREIPDWQLTADFMQRLETTIRRQPEIWLWSHKRWKHQRS</sequence>
<dbReference type="Proteomes" id="UP000541425">
    <property type="component" value="Unassembled WGS sequence"/>
</dbReference>
<gene>
    <name evidence="8" type="ORF">FHS60_000751</name>
</gene>
<protein>
    <submittedName>
        <fullName evidence="8">KDO2-lipid IV(A) lauroyltransferase</fullName>
        <ecNumber evidence="8">2.3.1.241</ecNumber>
    </submittedName>
</protein>
<keyword evidence="4 8" id="KW-0808">Transferase</keyword>
<dbReference type="RefSeq" id="WP_183695072.1">
    <property type="nucleotide sequence ID" value="NZ_JACICA010000002.1"/>
</dbReference>
<keyword evidence="7" id="KW-0812">Transmembrane</keyword>
<dbReference type="EC" id="2.3.1.241" evidence="8"/>
<dbReference type="Pfam" id="PF03279">
    <property type="entry name" value="Lip_A_acyltrans"/>
    <property type="match status" value="1"/>
</dbReference>
<organism evidence="8 9">
    <name type="scientific">Alloprevotella rava</name>
    <dbReference type="NCBI Taxonomy" id="671218"/>
    <lineage>
        <taxon>Bacteria</taxon>
        <taxon>Pseudomonadati</taxon>
        <taxon>Bacteroidota</taxon>
        <taxon>Bacteroidia</taxon>
        <taxon>Bacteroidales</taxon>
        <taxon>Prevotellaceae</taxon>
        <taxon>Alloprevotella</taxon>
    </lineage>
</organism>
<evidence type="ECO:0000256" key="4">
    <source>
        <dbReference type="ARBA" id="ARBA00022679"/>
    </source>
</evidence>
<evidence type="ECO:0000256" key="5">
    <source>
        <dbReference type="ARBA" id="ARBA00023136"/>
    </source>
</evidence>
<dbReference type="PANTHER" id="PTHR30606">
    <property type="entry name" value="LIPID A BIOSYNTHESIS LAUROYL ACYLTRANSFERASE"/>
    <property type="match status" value="1"/>
</dbReference>
<evidence type="ECO:0000256" key="7">
    <source>
        <dbReference type="SAM" id="Phobius"/>
    </source>
</evidence>
<dbReference type="GO" id="GO:0005886">
    <property type="term" value="C:plasma membrane"/>
    <property type="evidence" value="ECO:0007669"/>
    <property type="project" value="UniProtKB-SubCell"/>
</dbReference>
<evidence type="ECO:0000256" key="6">
    <source>
        <dbReference type="ARBA" id="ARBA00023315"/>
    </source>
</evidence>
<evidence type="ECO:0000256" key="3">
    <source>
        <dbReference type="ARBA" id="ARBA00022519"/>
    </source>
</evidence>
<evidence type="ECO:0000313" key="9">
    <source>
        <dbReference type="Proteomes" id="UP000541425"/>
    </source>
</evidence>
<comment type="subcellular location">
    <subcellularLocation>
        <location evidence="1">Cell inner membrane</location>
    </subcellularLocation>
</comment>
<proteinExistence type="predicted"/>
<keyword evidence="7" id="KW-1133">Transmembrane helix</keyword>
<dbReference type="InterPro" id="IPR004960">
    <property type="entry name" value="LipA_acyltrans"/>
</dbReference>
<dbReference type="EMBL" id="JACICA010000002">
    <property type="protein sequence ID" value="MBB3702298.1"/>
    <property type="molecule type" value="Genomic_DNA"/>
</dbReference>
<reference evidence="8 9" key="1">
    <citation type="submission" date="2020-08" db="EMBL/GenBank/DDBJ databases">
        <title>Genomic Encyclopedia of Type Strains, Phase IV (KMG-IV): sequencing the most valuable type-strain genomes for metagenomic binning, comparative biology and taxonomic classification.</title>
        <authorList>
            <person name="Goeker M."/>
        </authorList>
    </citation>
    <scope>NUCLEOTIDE SEQUENCE [LARGE SCALE GENOMIC DNA]</scope>
    <source>
        <strain evidence="8 9">DSM 22548</strain>
    </source>
</reference>
<dbReference type="PROSITE" id="PS51257">
    <property type="entry name" value="PROKAR_LIPOPROTEIN"/>
    <property type="match status" value="1"/>
</dbReference>
<dbReference type="CDD" id="cd07984">
    <property type="entry name" value="LPLAT_LABLAT-like"/>
    <property type="match status" value="1"/>
</dbReference>
<name>A0A7W5UJ03_9BACT</name>
<evidence type="ECO:0000313" key="8">
    <source>
        <dbReference type="EMBL" id="MBB3702298.1"/>
    </source>
</evidence>
<dbReference type="AlphaFoldDB" id="A0A7W5UJ03"/>
<keyword evidence="2" id="KW-1003">Cell membrane</keyword>